<reference evidence="1 2" key="1">
    <citation type="submission" date="2017-05" db="EMBL/GenBank/DDBJ databases">
        <title>Full genome sequence of Pseudorhodoplanes sinuspersici.</title>
        <authorList>
            <person name="Dastgheib S.M.M."/>
            <person name="Shavandi M."/>
            <person name="Tirandaz H."/>
        </authorList>
    </citation>
    <scope>NUCLEOTIDE SEQUENCE [LARGE SCALE GENOMIC DNA]</scope>
    <source>
        <strain evidence="1 2">RIPI110</strain>
    </source>
</reference>
<dbReference type="AlphaFoldDB" id="A0A1W6ZR60"/>
<dbReference type="KEGG" id="psin:CAK95_11330"/>
<accession>A0A1W6ZR60</accession>
<evidence type="ECO:0000313" key="2">
    <source>
        <dbReference type="Proteomes" id="UP000194137"/>
    </source>
</evidence>
<protein>
    <recommendedName>
        <fullName evidence="3">Very short patch repair endonuclease</fullName>
    </recommendedName>
</protein>
<sequence>MVFSARRKVIFVHGCYWHRHRGAPIRILAQVKCRILEQKIRFERGERQADGNRAEAIGLGGPDHMGLRSIRHRTTSEEACGISERC</sequence>
<name>A0A1W6ZR60_9HYPH</name>
<organism evidence="1 2">
    <name type="scientific">Pseudorhodoplanes sinuspersici</name>
    <dbReference type="NCBI Taxonomy" id="1235591"/>
    <lineage>
        <taxon>Bacteria</taxon>
        <taxon>Pseudomonadati</taxon>
        <taxon>Pseudomonadota</taxon>
        <taxon>Alphaproteobacteria</taxon>
        <taxon>Hyphomicrobiales</taxon>
        <taxon>Pseudorhodoplanes</taxon>
    </lineage>
</organism>
<keyword evidence="2" id="KW-1185">Reference proteome</keyword>
<proteinExistence type="predicted"/>
<dbReference type="EMBL" id="CP021112">
    <property type="protein sequence ID" value="ARP99610.1"/>
    <property type="molecule type" value="Genomic_DNA"/>
</dbReference>
<dbReference type="Gene3D" id="3.40.960.10">
    <property type="entry name" value="VSR Endonuclease"/>
    <property type="match status" value="1"/>
</dbReference>
<evidence type="ECO:0000313" key="1">
    <source>
        <dbReference type="EMBL" id="ARP99610.1"/>
    </source>
</evidence>
<evidence type="ECO:0008006" key="3">
    <source>
        <dbReference type="Google" id="ProtNLM"/>
    </source>
</evidence>
<gene>
    <name evidence="1" type="ORF">CAK95_11330</name>
</gene>
<dbReference type="Proteomes" id="UP000194137">
    <property type="component" value="Chromosome"/>
</dbReference>